<feature type="chain" id="PRO_5012130262" description="CHRD domain-containing protein" evidence="1">
    <location>
        <begin position="22"/>
        <end position="210"/>
    </location>
</feature>
<comment type="caution">
    <text evidence="2">The sequence shown here is derived from an EMBL/GenBank/DDBJ whole genome shotgun (WGS) entry which is preliminary data.</text>
</comment>
<name>A0A259TU07_9BACT</name>
<evidence type="ECO:0000313" key="2">
    <source>
        <dbReference type="EMBL" id="OZC01170.1"/>
    </source>
</evidence>
<feature type="signal peptide" evidence="1">
    <location>
        <begin position="1"/>
        <end position="21"/>
    </location>
</feature>
<dbReference type="RefSeq" id="WP_094552211.1">
    <property type="nucleotide sequence ID" value="NZ_MQWB01000015.1"/>
</dbReference>
<dbReference type="Proteomes" id="UP000216446">
    <property type="component" value="Unassembled WGS sequence"/>
</dbReference>
<dbReference type="AlphaFoldDB" id="A0A259TU07"/>
<dbReference type="OrthoDB" id="2991218at2"/>
<sequence length="210" mass="21103">MPFRLPLLLALLAVAAAPLSGCDSDGTDEAETFTVQLRPLNDSGVSGTATVRVGDDGAFTVALDATGLDATGHPQHIHGSAMAVASCPSAAADANGDGFVDVMEGAPSYGGILLPLDDDISNQTPNAPGFPQGTSISYSASTTFAQVRQLLERDDPNADDPIMTLGAGASVDLGDYAIVVHGTTRTLPGTVGTIPGLPNTATLPVACGTL</sequence>
<evidence type="ECO:0000256" key="1">
    <source>
        <dbReference type="SAM" id="SignalP"/>
    </source>
</evidence>
<dbReference type="EMBL" id="MQWB01000015">
    <property type="protein sequence ID" value="OZC01170.1"/>
    <property type="molecule type" value="Genomic_DNA"/>
</dbReference>
<evidence type="ECO:0000313" key="3">
    <source>
        <dbReference type="Proteomes" id="UP000216446"/>
    </source>
</evidence>
<proteinExistence type="predicted"/>
<accession>A0A259TU07</accession>
<dbReference type="InParanoid" id="A0A259TU07"/>
<protein>
    <recommendedName>
        <fullName evidence="4">CHRD domain-containing protein</fullName>
    </recommendedName>
</protein>
<reference evidence="2 3" key="1">
    <citation type="submission" date="2016-11" db="EMBL/GenBank/DDBJ databases">
        <title>Study of marine rhodopsin-containing bacteria.</title>
        <authorList>
            <person name="Yoshizawa S."/>
            <person name="Kumagai Y."/>
            <person name="Kogure K."/>
        </authorList>
    </citation>
    <scope>NUCLEOTIDE SEQUENCE [LARGE SCALE GENOMIC DNA]</scope>
    <source>
        <strain evidence="2 3">SG-29</strain>
    </source>
</reference>
<organism evidence="2 3">
    <name type="scientific">Rubricoccus marinus</name>
    <dbReference type="NCBI Taxonomy" id="716817"/>
    <lineage>
        <taxon>Bacteria</taxon>
        <taxon>Pseudomonadati</taxon>
        <taxon>Rhodothermota</taxon>
        <taxon>Rhodothermia</taxon>
        <taxon>Rhodothermales</taxon>
        <taxon>Rubricoccaceae</taxon>
        <taxon>Rubricoccus</taxon>
    </lineage>
</organism>
<keyword evidence="1" id="KW-0732">Signal</keyword>
<keyword evidence="3" id="KW-1185">Reference proteome</keyword>
<evidence type="ECO:0008006" key="4">
    <source>
        <dbReference type="Google" id="ProtNLM"/>
    </source>
</evidence>
<gene>
    <name evidence="2" type="ORF">BSZ36_18825</name>
</gene>